<dbReference type="AlphaFoldDB" id="K6GRN0"/>
<comment type="catalytic activity">
    <reaction evidence="2">
        <text>2 GTP = 3',3'-c-di-GMP + 2 diphosphate</text>
        <dbReference type="Rhea" id="RHEA:24898"/>
        <dbReference type="ChEBI" id="CHEBI:33019"/>
        <dbReference type="ChEBI" id="CHEBI:37565"/>
        <dbReference type="ChEBI" id="CHEBI:58805"/>
        <dbReference type="EC" id="2.7.7.65"/>
    </reaction>
</comment>
<accession>K6GRN0</accession>
<dbReference type="SUPFAM" id="SSF55073">
    <property type="entry name" value="Nucleotide cyclase"/>
    <property type="match status" value="1"/>
</dbReference>
<dbReference type="Pfam" id="PF00990">
    <property type="entry name" value="GGDEF"/>
    <property type="match status" value="1"/>
</dbReference>
<feature type="domain" description="GGDEF" evidence="4">
    <location>
        <begin position="68"/>
        <end position="198"/>
    </location>
</feature>
<keyword evidence="3" id="KW-0472">Membrane</keyword>
<dbReference type="PROSITE" id="PS50887">
    <property type="entry name" value="GGDEF"/>
    <property type="match status" value="1"/>
</dbReference>
<evidence type="ECO:0000256" key="1">
    <source>
        <dbReference type="ARBA" id="ARBA00012528"/>
    </source>
</evidence>
<keyword evidence="3" id="KW-1133">Transmembrane helix</keyword>
<dbReference type="EMBL" id="ALAO01000127">
    <property type="protein sequence ID" value="EKO39611.1"/>
    <property type="molecule type" value="Genomic_DNA"/>
</dbReference>
<dbReference type="GO" id="GO:0052621">
    <property type="term" value="F:diguanylate cyclase activity"/>
    <property type="evidence" value="ECO:0007669"/>
    <property type="project" value="UniProtKB-EC"/>
</dbReference>
<dbReference type="Gene3D" id="3.30.70.270">
    <property type="match status" value="1"/>
</dbReference>
<reference evidence="5 6" key="1">
    <citation type="submission" date="2012-07" db="EMBL/GenBank/DDBJ databases">
        <title>Draft genome sequence of Desulfovibrio magneticus str. Maddingley MBC34 obtained from a metagenomic sequence of a methanogenic enrichment isolated from coal-seam formation water in Victoria, Australia.</title>
        <authorList>
            <person name="Greenfield P."/>
            <person name="Hendry P."/>
            <person name="Li D."/>
            <person name="Rosewarne C.P."/>
            <person name="Tran-Dinh N."/>
            <person name="Elbourne L.D.H."/>
            <person name="Paulsen I.T."/>
            <person name="Midgley D.J."/>
        </authorList>
    </citation>
    <scope>NUCLEOTIDE SEQUENCE [LARGE SCALE GENOMIC DNA]</scope>
    <source>
        <strain evidence="6">Maddingley MBC34</strain>
    </source>
</reference>
<evidence type="ECO:0000259" key="4">
    <source>
        <dbReference type="PROSITE" id="PS50887"/>
    </source>
</evidence>
<dbReference type="SMART" id="SM00267">
    <property type="entry name" value="GGDEF"/>
    <property type="match status" value="1"/>
</dbReference>
<sequence length="198" mass="22002">MALGGFTVISLIVFSILYISHYFIKDLQTAQDTLTEMALTDAMTGLYNRLTGIGMLKKEISRVSRNGNPLSLAIIDIDLFKKINDTYGHSVGDEVLITFARMLQNNIRKCDTACRYGGEEFLIIMPDTALKNAFMSVTRLLDMIHDAPAKTEKEDVTFTFSAGVAEVVVGEEVDDIINRADMLLYKAKSQGRNQVCMA</sequence>
<dbReference type="PANTHER" id="PTHR45138">
    <property type="entry name" value="REGULATORY COMPONENTS OF SENSORY TRANSDUCTION SYSTEM"/>
    <property type="match status" value="1"/>
</dbReference>
<dbReference type="InterPro" id="IPR000160">
    <property type="entry name" value="GGDEF_dom"/>
</dbReference>
<comment type="caution">
    <text evidence="5">The sequence shown here is derived from an EMBL/GenBank/DDBJ whole genome shotgun (WGS) entry which is preliminary data.</text>
</comment>
<dbReference type="NCBIfam" id="TIGR00254">
    <property type="entry name" value="GGDEF"/>
    <property type="match status" value="1"/>
</dbReference>
<dbReference type="FunFam" id="3.30.70.270:FF:000001">
    <property type="entry name" value="Diguanylate cyclase domain protein"/>
    <property type="match status" value="1"/>
</dbReference>
<evidence type="ECO:0000313" key="5">
    <source>
        <dbReference type="EMBL" id="EKO39611.1"/>
    </source>
</evidence>
<evidence type="ECO:0000256" key="3">
    <source>
        <dbReference type="SAM" id="Phobius"/>
    </source>
</evidence>
<keyword evidence="3" id="KW-0812">Transmembrane</keyword>
<evidence type="ECO:0000313" key="6">
    <source>
        <dbReference type="Proteomes" id="UP000006272"/>
    </source>
</evidence>
<dbReference type="InterPro" id="IPR050469">
    <property type="entry name" value="Diguanylate_Cyclase"/>
</dbReference>
<dbReference type="CDD" id="cd01949">
    <property type="entry name" value="GGDEF"/>
    <property type="match status" value="1"/>
</dbReference>
<dbReference type="Proteomes" id="UP000006272">
    <property type="component" value="Unassembled WGS sequence"/>
</dbReference>
<feature type="transmembrane region" description="Helical" evidence="3">
    <location>
        <begin position="6"/>
        <end position="24"/>
    </location>
</feature>
<dbReference type="InterPro" id="IPR043128">
    <property type="entry name" value="Rev_trsase/Diguanyl_cyclase"/>
</dbReference>
<proteinExistence type="predicted"/>
<gene>
    <name evidence="5" type="ORF">B193_1678</name>
</gene>
<protein>
    <recommendedName>
        <fullName evidence="1">diguanylate cyclase</fullName>
        <ecNumber evidence="1">2.7.7.65</ecNumber>
    </recommendedName>
</protein>
<dbReference type="PATRIC" id="fig|1206767.3.peg.1642"/>
<evidence type="ECO:0000256" key="2">
    <source>
        <dbReference type="ARBA" id="ARBA00034247"/>
    </source>
</evidence>
<dbReference type="InterPro" id="IPR029787">
    <property type="entry name" value="Nucleotide_cyclase"/>
</dbReference>
<name>K6GRN0_9BACT</name>
<dbReference type="PANTHER" id="PTHR45138:SF9">
    <property type="entry name" value="DIGUANYLATE CYCLASE DGCM-RELATED"/>
    <property type="match status" value="1"/>
</dbReference>
<dbReference type="EC" id="2.7.7.65" evidence="1"/>
<organism evidence="5 6">
    <name type="scientific">Solidesulfovibrio magneticus str. Maddingley MBC34</name>
    <dbReference type="NCBI Taxonomy" id="1206767"/>
    <lineage>
        <taxon>Bacteria</taxon>
        <taxon>Pseudomonadati</taxon>
        <taxon>Thermodesulfobacteriota</taxon>
        <taxon>Desulfovibrionia</taxon>
        <taxon>Desulfovibrionales</taxon>
        <taxon>Desulfovibrionaceae</taxon>
        <taxon>Solidesulfovibrio</taxon>
    </lineage>
</organism>